<accession>A0A067Q6J7</accession>
<protein>
    <recommendedName>
        <fullName evidence="4">BTB domain-containing protein</fullName>
    </recommendedName>
</protein>
<sequence length="217" mass="24720">MPFSSVLSPIILEDVTVVDFERFLSALYPSELDKTDASTVEEWTSILHLSTKFSFASIRRLAIRSIFPIASSIDKIVLANKYDIEGTEWKRDAYVDVCQRKEALTLEEGERLGMSEVIKIARVRQEEGSLPTEMRGQLVKWIQEQFGFGADEEEVEQPEIKVEEIERVEAISCQAHEPEKPEEICAQEPAAVSPPVQRPSPFDRRRQGPMGQPRKAW</sequence>
<keyword evidence="3" id="KW-1185">Reference proteome</keyword>
<organism evidence="2 3">
    <name type="scientific">Jaapia argillacea MUCL 33604</name>
    <dbReference type="NCBI Taxonomy" id="933084"/>
    <lineage>
        <taxon>Eukaryota</taxon>
        <taxon>Fungi</taxon>
        <taxon>Dikarya</taxon>
        <taxon>Basidiomycota</taxon>
        <taxon>Agaricomycotina</taxon>
        <taxon>Agaricomycetes</taxon>
        <taxon>Agaricomycetidae</taxon>
        <taxon>Jaapiales</taxon>
        <taxon>Jaapiaceae</taxon>
        <taxon>Jaapia</taxon>
    </lineage>
</organism>
<evidence type="ECO:0000313" key="3">
    <source>
        <dbReference type="Proteomes" id="UP000027265"/>
    </source>
</evidence>
<dbReference type="InParanoid" id="A0A067Q6J7"/>
<gene>
    <name evidence="2" type="ORF">JAAARDRAFT_128099</name>
</gene>
<evidence type="ECO:0008006" key="4">
    <source>
        <dbReference type="Google" id="ProtNLM"/>
    </source>
</evidence>
<evidence type="ECO:0000313" key="2">
    <source>
        <dbReference type="EMBL" id="KDQ59102.1"/>
    </source>
</evidence>
<name>A0A067Q6J7_9AGAM</name>
<dbReference type="OrthoDB" id="3223099at2759"/>
<dbReference type="Proteomes" id="UP000027265">
    <property type="component" value="Unassembled WGS sequence"/>
</dbReference>
<feature type="region of interest" description="Disordered" evidence="1">
    <location>
        <begin position="176"/>
        <end position="217"/>
    </location>
</feature>
<reference evidence="3" key="1">
    <citation type="journal article" date="2014" name="Proc. Natl. Acad. Sci. U.S.A.">
        <title>Extensive sampling of basidiomycete genomes demonstrates inadequacy of the white-rot/brown-rot paradigm for wood decay fungi.</title>
        <authorList>
            <person name="Riley R."/>
            <person name="Salamov A.A."/>
            <person name="Brown D.W."/>
            <person name="Nagy L.G."/>
            <person name="Floudas D."/>
            <person name="Held B.W."/>
            <person name="Levasseur A."/>
            <person name="Lombard V."/>
            <person name="Morin E."/>
            <person name="Otillar R."/>
            <person name="Lindquist E.A."/>
            <person name="Sun H."/>
            <person name="LaButti K.M."/>
            <person name="Schmutz J."/>
            <person name="Jabbour D."/>
            <person name="Luo H."/>
            <person name="Baker S.E."/>
            <person name="Pisabarro A.G."/>
            <person name="Walton J.D."/>
            <person name="Blanchette R.A."/>
            <person name="Henrissat B."/>
            <person name="Martin F."/>
            <person name="Cullen D."/>
            <person name="Hibbett D.S."/>
            <person name="Grigoriev I.V."/>
        </authorList>
    </citation>
    <scope>NUCLEOTIDE SEQUENCE [LARGE SCALE GENOMIC DNA]</scope>
    <source>
        <strain evidence="3">MUCL 33604</strain>
    </source>
</reference>
<dbReference type="EMBL" id="KL197716">
    <property type="protein sequence ID" value="KDQ59102.1"/>
    <property type="molecule type" value="Genomic_DNA"/>
</dbReference>
<proteinExistence type="predicted"/>
<dbReference type="HOGENOM" id="CLU_1272478_0_0_1"/>
<dbReference type="STRING" id="933084.A0A067Q6J7"/>
<dbReference type="AlphaFoldDB" id="A0A067Q6J7"/>
<evidence type="ECO:0000256" key="1">
    <source>
        <dbReference type="SAM" id="MobiDB-lite"/>
    </source>
</evidence>